<keyword evidence="1" id="KW-0378">Hydrolase</keyword>
<feature type="domain" description="DNA helicase Pif1-like DEAD-box helicase" evidence="2">
    <location>
        <begin position="1"/>
        <end position="98"/>
    </location>
</feature>
<organism evidence="3 4">
    <name type="scientific">Oopsacas minuta</name>
    <dbReference type="NCBI Taxonomy" id="111878"/>
    <lineage>
        <taxon>Eukaryota</taxon>
        <taxon>Metazoa</taxon>
        <taxon>Porifera</taxon>
        <taxon>Hexactinellida</taxon>
        <taxon>Hexasterophora</taxon>
        <taxon>Lyssacinosida</taxon>
        <taxon>Leucopsacidae</taxon>
        <taxon>Oopsacas</taxon>
    </lineage>
</organism>
<dbReference type="InterPro" id="IPR010285">
    <property type="entry name" value="DNA_helicase_pif1-like_DEAD"/>
</dbReference>
<keyword evidence="1" id="KW-0233">DNA recombination</keyword>
<dbReference type="AlphaFoldDB" id="A0AAV7KMX6"/>
<comment type="similarity">
    <text evidence="1">Belongs to the helicase family.</text>
</comment>
<gene>
    <name evidence="3" type="ORF">LOD99_9658</name>
</gene>
<dbReference type="EMBL" id="JAKMXF010000002">
    <property type="protein sequence ID" value="KAI6661988.1"/>
    <property type="molecule type" value="Genomic_DNA"/>
</dbReference>
<dbReference type="GO" id="GO:0043139">
    <property type="term" value="F:5'-3' DNA helicase activity"/>
    <property type="evidence" value="ECO:0007669"/>
    <property type="project" value="UniProtKB-EC"/>
</dbReference>
<keyword evidence="1" id="KW-0067">ATP-binding</keyword>
<evidence type="ECO:0000313" key="4">
    <source>
        <dbReference type="Proteomes" id="UP001165289"/>
    </source>
</evidence>
<sequence>MVHRHAAEYIDRSLREICFCKLPFGGDFRQILPVSRHTTRAQVVSACTNRSPLWHHVKVMMLTINIRVQSLDQQDSVEVSNFSDFLFRVEEGTEPENESNMIHLDAKYIVRGETIGD</sequence>
<dbReference type="GO" id="GO:0016787">
    <property type="term" value="F:hydrolase activity"/>
    <property type="evidence" value="ECO:0007669"/>
    <property type="project" value="UniProtKB-KW"/>
</dbReference>
<protein>
    <recommendedName>
        <fullName evidence="1">ATP-dependent DNA helicase</fullName>
        <ecNumber evidence="1">5.6.2.3</ecNumber>
    </recommendedName>
</protein>
<evidence type="ECO:0000313" key="3">
    <source>
        <dbReference type="EMBL" id="KAI6661988.1"/>
    </source>
</evidence>
<comment type="catalytic activity">
    <reaction evidence="1">
        <text>ATP + H2O = ADP + phosphate + H(+)</text>
        <dbReference type="Rhea" id="RHEA:13065"/>
        <dbReference type="ChEBI" id="CHEBI:15377"/>
        <dbReference type="ChEBI" id="CHEBI:15378"/>
        <dbReference type="ChEBI" id="CHEBI:30616"/>
        <dbReference type="ChEBI" id="CHEBI:43474"/>
        <dbReference type="ChEBI" id="CHEBI:456216"/>
        <dbReference type="EC" id="5.6.2.3"/>
    </reaction>
</comment>
<dbReference type="Pfam" id="PF05970">
    <property type="entry name" value="PIF1"/>
    <property type="match status" value="1"/>
</dbReference>
<accession>A0AAV7KMX6</accession>
<dbReference type="PANTHER" id="PTHR10492">
    <property type="match status" value="1"/>
</dbReference>
<keyword evidence="1" id="KW-0347">Helicase</keyword>
<dbReference type="EC" id="5.6.2.3" evidence="1"/>
<proteinExistence type="inferred from homology"/>
<dbReference type="PANTHER" id="PTHR10492:SF94">
    <property type="entry name" value="ATP-DEPENDENT DNA HELICASE"/>
    <property type="match status" value="1"/>
</dbReference>
<keyword evidence="1" id="KW-0234">DNA repair</keyword>
<evidence type="ECO:0000256" key="1">
    <source>
        <dbReference type="RuleBase" id="RU363044"/>
    </source>
</evidence>
<reference evidence="3 4" key="1">
    <citation type="journal article" date="2023" name="BMC Biol.">
        <title>The compact genome of the sponge Oopsacas minuta (Hexactinellida) is lacking key metazoan core genes.</title>
        <authorList>
            <person name="Santini S."/>
            <person name="Schenkelaars Q."/>
            <person name="Jourda C."/>
            <person name="Duchesne M."/>
            <person name="Belahbib H."/>
            <person name="Rocher C."/>
            <person name="Selva M."/>
            <person name="Riesgo A."/>
            <person name="Vervoort M."/>
            <person name="Leys S.P."/>
            <person name="Kodjabachian L."/>
            <person name="Le Bivic A."/>
            <person name="Borchiellini C."/>
            <person name="Claverie J.M."/>
            <person name="Renard E."/>
        </authorList>
    </citation>
    <scope>NUCLEOTIDE SEQUENCE [LARGE SCALE GENOMIC DNA]</scope>
    <source>
        <strain evidence="3">SPO-2</strain>
    </source>
</reference>
<dbReference type="GO" id="GO:0005524">
    <property type="term" value="F:ATP binding"/>
    <property type="evidence" value="ECO:0007669"/>
    <property type="project" value="UniProtKB-KW"/>
</dbReference>
<dbReference type="GO" id="GO:0006281">
    <property type="term" value="P:DNA repair"/>
    <property type="evidence" value="ECO:0007669"/>
    <property type="project" value="UniProtKB-KW"/>
</dbReference>
<keyword evidence="4" id="KW-1185">Reference proteome</keyword>
<dbReference type="GO" id="GO:0006310">
    <property type="term" value="P:DNA recombination"/>
    <property type="evidence" value="ECO:0007669"/>
    <property type="project" value="UniProtKB-KW"/>
</dbReference>
<comment type="caution">
    <text evidence="3">The sequence shown here is derived from an EMBL/GenBank/DDBJ whole genome shotgun (WGS) entry which is preliminary data.</text>
</comment>
<dbReference type="GO" id="GO:0000723">
    <property type="term" value="P:telomere maintenance"/>
    <property type="evidence" value="ECO:0007669"/>
    <property type="project" value="InterPro"/>
</dbReference>
<dbReference type="Proteomes" id="UP001165289">
    <property type="component" value="Unassembled WGS sequence"/>
</dbReference>
<evidence type="ECO:0000259" key="2">
    <source>
        <dbReference type="Pfam" id="PF05970"/>
    </source>
</evidence>
<keyword evidence="1" id="KW-0227">DNA damage</keyword>
<keyword evidence="1" id="KW-0547">Nucleotide-binding</keyword>
<name>A0AAV7KMX6_9METZ</name>
<comment type="cofactor">
    <cofactor evidence="1">
        <name>Mg(2+)</name>
        <dbReference type="ChEBI" id="CHEBI:18420"/>
    </cofactor>
</comment>